<feature type="compositionally biased region" description="Basic and acidic residues" evidence="1">
    <location>
        <begin position="133"/>
        <end position="144"/>
    </location>
</feature>
<dbReference type="EMBL" id="GEDV01004795">
    <property type="protein sequence ID" value="JAP83762.1"/>
    <property type="molecule type" value="Transcribed_RNA"/>
</dbReference>
<feature type="compositionally biased region" description="Basic and acidic residues" evidence="1">
    <location>
        <begin position="94"/>
        <end position="110"/>
    </location>
</feature>
<sequence>MLSKASCVKCKATFFSVISAPPWARRTHSDTRPPLSPMLDVSLSQDTDNSRHGTSRRRSSSQSRSRSGSRSRDRHGGSSRGSGSHRSHKRRGDRSRSRERPHRRDRDRSRSHSHRRSRSRSGSRSRKAFSKRSSAERFEMEDRALAPSASSTAARALAVSAAAATVSQASALSVSAATPSSTSAPPPGVSAALAAARAAAVRSGLMSVEALNAPPPQIPNSLPSYYNPTAVNALKYTEQMQKRKLLWKKPQQDEVAAETEAPNPQPNSTCAKVWEKMTFAQDDDGKMTAKFRKLMGIRGDPPPPTEKPDPAVNPLLKQQEKLFQDLDQQYEAARVSTHTHRGVGLGYSSQMAAFFQQTNLNTK</sequence>
<proteinExistence type="predicted"/>
<feature type="region of interest" description="Disordered" evidence="1">
    <location>
        <begin position="24"/>
        <end position="147"/>
    </location>
</feature>
<dbReference type="AlphaFoldDB" id="A0A131YYY0"/>
<dbReference type="PANTHER" id="PTHR22426">
    <property type="entry name" value="ARGININE_SERINE-RICH COILED-COIL PROTEIN 2"/>
    <property type="match status" value="1"/>
</dbReference>
<reference evidence="3" key="1">
    <citation type="journal article" date="2016" name="Ticks Tick Borne Dis.">
        <title>De novo assembly and annotation of the salivary gland transcriptome of Rhipicephalus appendiculatus male and female ticks during blood feeding.</title>
        <authorList>
            <person name="de Castro M.H."/>
            <person name="de Klerk D."/>
            <person name="Pienaar R."/>
            <person name="Latif A.A."/>
            <person name="Rees D.J."/>
            <person name="Mans B.J."/>
        </authorList>
    </citation>
    <scope>NUCLEOTIDE SEQUENCE</scope>
    <source>
        <tissue evidence="3">Salivary glands</tissue>
    </source>
</reference>
<evidence type="ECO:0000259" key="2">
    <source>
        <dbReference type="Pfam" id="PF15477"/>
    </source>
</evidence>
<evidence type="ECO:0000313" key="3">
    <source>
        <dbReference type="EMBL" id="JAP83762.1"/>
    </source>
</evidence>
<name>A0A131YYY0_RHIAP</name>
<feature type="compositionally biased region" description="Basic residues" evidence="1">
    <location>
        <begin position="111"/>
        <end position="130"/>
    </location>
</feature>
<evidence type="ECO:0000256" key="1">
    <source>
        <dbReference type="SAM" id="MobiDB-lite"/>
    </source>
</evidence>
<dbReference type="InterPro" id="IPR028124">
    <property type="entry name" value="SMAP_dom"/>
</dbReference>
<feature type="domain" description="Small acidic protein-like" evidence="2">
    <location>
        <begin position="274"/>
        <end position="346"/>
    </location>
</feature>
<protein>
    <submittedName>
        <fullName evidence="3">Transcriptional coactivator caper rrm superfamily</fullName>
    </submittedName>
</protein>
<dbReference type="PANTHER" id="PTHR22426:SF2">
    <property type="entry name" value="ARGININE_SERINE-RICH COILED-COIL PROTEIN 2"/>
    <property type="match status" value="1"/>
</dbReference>
<dbReference type="Pfam" id="PF15477">
    <property type="entry name" value="SMAP"/>
    <property type="match status" value="1"/>
</dbReference>
<organism evidence="3">
    <name type="scientific">Rhipicephalus appendiculatus</name>
    <name type="common">Brown ear tick</name>
    <dbReference type="NCBI Taxonomy" id="34631"/>
    <lineage>
        <taxon>Eukaryota</taxon>
        <taxon>Metazoa</taxon>
        <taxon>Ecdysozoa</taxon>
        <taxon>Arthropoda</taxon>
        <taxon>Chelicerata</taxon>
        <taxon>Arachnida</taxon>
        <taxon>Acari</taxon>
        <taxon>Parasitiformes</taxon>
        <taxon>Ixodida</taxon>
        <taxon>Ixodoidea</taxon>
        <taxon>Ixodidae</taxon>
        <taxon>Rhipicephalinae</taxon>
        <taxon>Rhipicephalus</taxon>
        <taxon>Rhipicephalus</taxon>
    </lineage>
</organism>
<feature type="compositionally biased region" description="Basic residues" evidence="1">
    <location>
        <begin position="83"/>
        <end position="93"/>
    </location>
</feature>
<accession>A0A131YYY0</accession>